<reference evidence="2" key="1">
    <citation type="submission" date="2018-05" db="EMBL/GenBank/DDBJ databases">
        <authorList>
            <person name="Lanie J.A."/>
            <person name="Ng W.-L."/>
            <person name="Kazmierczak K.M."/>
            <person name="Andrzejewski T.M."/>
            <person name="Davidsen T.M."/>
            <person name="Wayne K.J."/>
            <person name="Tettelin H."/>
            <person name="Glass J.I."/>
            <person name="Rusch D."/>
            <person name="Podicherti R."/>
            <person name="Tsui H.-C.T."/>
            <person name="Winkler M.E."/>
        </authorList>
    </citation>
    <scope>NUCLEOTIDE SEQUENCE</scope>
</reference>
<dbReference type="CDD" id="cd02440">
    <property type="entry name" value="AdoMet_MTases"/>
    <property type="match status" value="1"/>
</dbReference>
<feature type="domain" description="Methyltransferase" evidence="1">
    <location>
        <begin position="1"/>
        <end position="76"/>
    </location>
</feature>
<gene>
    <name evidence="2" type="ORF">METZ01_LOCUS254764</name>
</gene>
<evidence type="ECO:0000313" key="2">
    <source>
        <dbReference type="EMBL" id="SVC01910.1"/>
    </source>
</evidence>
<evidence type="ECO:0000259" key="1">
    <source>
        <dbReference type="Pfam" id="PF13847"/>
    </source>
</evidence>
<organism evidence="2">
    <name type="scientific">marine metagenome</name>
    <dbReference type="NCBI Taxonomy" id="408172"/>
    <lineage>
        <taxon>unclassified sequences</taxon>
        <taxon>metagenomes</taxon>
        <taxon>ecological metagenomes</taxon>
    </lineage>
</organism>
<dbReference type="Pfam" id="PF13847">
    <property type="entry name" value="Methyltransf_31"/>
    <property type="match status" value="1"/>
</dbReference>
<dbReference type="SUPFAM" id="SSF53335">
    <property type="entry name" value="S-adenosyl-L-methionine-dependent methyltransferases"/>
    <property type="match status" value="1"/>
</dbReference>
<dbReference type="AlphaFoldDB" id="A0A382IQF6"/>
<proteinExistence type="predicted"/>
<sequence length="89" mass="9718">MTEEMLAKYRSTAAAMGLPNVDFREGLAEELPVEDGWADVVISNGVINLCADKRQVFSEIRRALRPGGRLQFADIANGKPVACRVQAGR</sequence>
<dbReference type="InterPro" id="IPR029063">
    <property type="entry name" value="SAM-dependent_MTases_sf"/>
</dbReference>
<accession>A0A382IQF6</accession>
<dbReference type="InterPro" id="IPR025714">
    <property type="entry name" value="Methyltranfer_dom"/>
</dbReference>
<dbReference type="Gene3D" id="3.40.50.150">
    <property type="entry name" value="Vaccinia Virus protein VP39"/>
    <property type="match status" value="1"/>
</dbReference>
<protein>
    <recommendedName>
        <fullName evidence="1">Methyltransferase domain-containing protein</fullName>
    </recommendedName>
</protein>
<name>A0A382IQF6_9ZZZZ</name>
<dbReference type="EMBL" id="UINC01068928">
    <property type="protein sequence ID" value="SVC01910.1"/>
    <property type="molecule type" value="Genomic_DNA"/>
</dbReference>